<dbReference type="InterPro" id="IPR014284">
    <property type="entry name" value="RNA_pol_sigma-70_dom"/>
</dbReference>
<keyword evidence="2" id="KW-0805">Transcription regulation</keyword>
<evidence type="ECO:0000313" key="9">
    <source>
        <dbReference type="Proteomes" id="UP000191055"/>
    </source>
</evidence>
<accession>A0A1T5GRB1</accession>
<evidence type="ECO:0000259" key="7">
    <source>
        <dbReference type="Pfam" id="PF08281"/>
    </source>
</evidence>
<dbReference type="InterPro" id="IPR013249">
    <property type="entry name" value="RNA_pol_sigma70_r4_t2"/>
</dbReference>
<dbReference type="AlphaFoldDB" id="A0A1T5GRB1"/>
<protein>
    <submittedName>
        <fullName evidence="8">RNA polymerase sigma-70 factor, ECF subfamily</fullName>
    </submittedName>
</protein>
<evidence type="ECO:0000256" key="3">
    <source>
        <dbReference type="ARBA" id="ARBA00023082"/>
    </source>
</evidence>
<keyword evidence="4" id="KW-0238">DNA-binding</keyword>
<dbReference type="OrthoDB" id="1116873at2"/>
<comment type="similarity">
    <text evidence="1">Belongs to the sigma-70 factor family. ECF subfamily.</text>
</comment>
<dbReference type="SUPFAM" id="SSF88659">
    <property type="entry name" value="Sigma3 and sigma4 domains of RNA polymerase sigma factors"/>
    <property type="match status" value="1"/>
</dbReference>
<organism evidence="8 9">
    <name type="scientific">Alkalitalea saponilacus</name>
    <dbReference type="NCBI Taxonomy" id="889453"/>
    <lineage>
        <taxon>Bacteria</taxon>
        <taxon>Pseudomonadati</taxon>
        <taxon>Bacteroidota</taxon>
        <taxon>Bacteroidia</taxon>
        <taxon>Marinilabiliales</taxon>
        <taxon>Marinilabiliaceae</taxon>
        <taxon>Alkalitalea</taxon>
    </lineage>
</organism>
<dbReference type="Gene3D" id="1.10.1740.10">
    <property type="match status" value="1"/>
</dbReference>
<dbReference type="InterPro" id="IPR007627">
    <property type="entry name" value="RNA_pol_sigma70_r2"/>
</dbReference>
<dbReference type="KEGG" id="asx:CDL62_03210"/>
<reference evidence="8 9" key="1">
    <citation type="submission" date="2017-02" db="EMBL/GenBank/DDBJ databases">
        <authorList>
            <person name="Peterson S.W."/>
        </authorList>
    </citation>
    <scope>NUCLEOTIDE SEQUENCE [LARGE SCALE GENOMIC DNA]</scope>
    <source>
        <strain evidence="8 9">DSM 24412</strain>
    </source>
</reference>
<dbReference type="InterPro" id="IPR013324">
    <property type="entry name" value="RNA_pol_sigma_r3/r4-like"/>
</dbReference>
<dbReference type="InterPro" id="IPR036388">
    <property type="entry name" value="WH-like_DNA-bd_sf"/>
</dbReference>
<dbReference type="NCBIfam" id="TIGR02937">
    <property type="entry name" value="sigma70-ECF"/>
    <property type="match status" value="1"/>
</dbReference>
<dbReference type="RefSeq" id="WP_079557671.1">
    <property type="nucleotide sequence ID" value="NZ_CP021904.1"/>
</dbReference>
<dbReference type="STRING" id="889453.SAMN03080601_01929"/>
<dbReference type="InterPro" id="IPR013325">
    <property type="entry name" value="RNA_pol_sigma_r2"/>
</dbReference>
<keyword evidence="5" id="KW-0804">Transcription</keyword>
<evidence type="ECO:0000256" key="4">
    <source>
        <dbReference type="ARBA" id="ARBA00023125"/>
    </source>
</evidence>
<keyword evidence="3" id="KW-0731">Sigma factor</keyword>
<keyword evidence="9" id="KW-1185">Reference proteome</keyword>
<proteinExistence type="inferred from homology"/>
<gene>
    <name evidence="8" type="ORF">SAMN03080601_01929</name>
</gene>
<dbReference type="Gene3D" id="1.10.10.10">
    <property type="entry name" value="Winged helix-like DNA-binding domain superfamily/Winged helix DNA-binding domain"/>
    <property type="match status" value="1"/>
</dbReference>
<evidence type="ECO:0000259" key="6">
    <source>
        <dbReference type="Pfam" id="PF04542"/>
    </source>
</evidence>
<dbReference type="Pfam" id="PF04542">
    <property type="entry name" value="Sigma70_r2"/>
    <property type="match status" value="1"/>
</dbReference>
<evidence type="ECO:0000256" key="2">
    <source>
        <dbReference type="ARBA" id="ARBA00023015"/>
    </source>
</evidence>
<dbReference type="PANTHER" id="PTHR43133:SF8">
    <property type="entry name" value="RNA POLYMERASE SIGMA FACTOR HI_1459-RELATED"/>
    <property type="match status" value="1"/>
</dbReference>
<dbReference type="InterPro" id="IPR039425">
    <property type="entry name" value="RNA_pol_sigma-70-like"/>
</dbReference>
<dbReference type="Pfam" id="PF08281">
    <property type="entry name" value="Sigma70_r4_2"/>
    <property type="match status" value="1"/>
</dbReference>
<dbReference type="GO" id="GO:0016987">
    <property type="term" value="F:sigma factor activity"/>
    <property type="evidence" value="ECO:0007669"/>
    <property type="project" value="UniProtKB-KW"/>
</dbReference>
<dbReference type="Proteomes" id="UP000191055">
    <property type="component" value="Unassembled WGS sequence"/>
</dbReference>
<sequence length="204" mass="24295">MKIKGKSDEELIRLYLSKKDNRWIEELLGRYIQFVLAVCMKYLKDEDLAKDISMQVFEKVLADLPRFEISNFKSWLYMVTKNSCMMHFREAKKHQLFSLSQEENSSAVVENQLFLHHNDEEQNNHESKLKALEKAMISLDEGQKQCVQMFYIEEFSYNEIVQKTGYTINQVKSYIQNGKRNLKNLILKQGGVELFLFFMIYYQL</sequence>
<evidence type="ECO:0000256" key="1">
    <source>
        <dbReference type="ARBA" id="ARBA00010641"/>
    </source>
</evidence>
<dbReference type="EMBL" id="FUYV01000010">
    <property type="protein sequence ID" value="SKC10870.1"/>
    <property type="molecule type" value="Genomic_DNA"/>
</dbReference>
<feature type="domain" description="RNA polymerase sigma factor 70 region 4 type 2" evidence="7">
    <location>
        <begin position="130"/>
        <end position="182"/>
    </location>
</feature>
<dbReference type="GO" id="GO:0006352">
    <property type="term" value="P:DNA-templated transcription initiation"/>
    <property type="evidence" value="ECO:0007669"/>
    <property type="project" value="InterPro"/>
</dbReference>
<dbReference type="SUPFAM" id="SSF88946">
    <property type="entry name" value="Sigma2 domain of RNA polymerase sigma factors"/>
    <property type="match status" value="1"/>
</dbReference>
<evidence type="ECO:0000256" key="5">
    <source>
        <dbReference type="ARBA" id="ARBA00023163"/>
    </source>
</evidence>
<dbReference type="GO" id="GO:0003677">
    <property type="term" value="F:DNA binding"/>
    <property type="evidence" value="ECO:0007669"/>
    <property type="project" value="UniProtKB-KW"/>
</dbReference>
<feature type="domain" description="RNA polymerase sigma-70 region 2" evidence="6">
    <location>
        <begin position="29"/>
        <end position="93"/>
    </location>
</feature>
<dbReference type="PANTHER" id="PTHR43133">
    <property type="entry name" value="RNA POLYMERASE ECF-TYPE SIGMA FACTO"/>
    <property type="match status" value="1"/>
</dbReference>
<evidence type="ECO:0000313" key="8">
    <source>
        <dbReference type="EMBL" id="SKC10870.1"/>
    </source>
</evidence>
<name>A0A1T5GRB1_9BACT</name>